<reference evidence="1" key="1">
    <citation type="submission" date="2021-12" db="EMBL/GenBank/DDBJ databases">
        <authorList>
            <person name="King R."/>
        </authorList>
    </citation>
    <scope>NUCLEOTIDE SEQUENCE</scope>
</reference>
<dbReference type="PANTHER" id="PTHR21663">
    <property type="entry name" value="HYPOTHETICAL HEAT DOMAIN-CONTAINING"/>
    <property type="match status" value="1"/>
</dbReference>
<dbReference type="Gene3D" id="1.25.10.10">
    <property type="entry name" value="Leucine-rich Repeat Variant"/>
    <property type="match status" value="1"/>
</dbReference>
<protein>
    <submittedName>
        <fullName evidence="1">Uncharacterized protein</fullName>
    </submittedName>
</protein>
<sequence length="336" mass="34876">MLLRVSVTCGTLKAPAALLRLRVYQACGALGGGAVPPPAPLLWLLAAELAGSADPSGANVATGALRSAMHPRDTILLGEEGWIYETDHADIEEQLISPLSASGSSALEHDPCCLYRGATGAQPLGVAVIDASVMLFPQIFSRAANKHRQQMLEHFAECIKMSKGARQEAIQVNIYTALLLALRSLAELKSSLGQDAVKTIAIDLVINGLSASSATVRAAAASCAGRLCGCITSAESASLSDRVVAIARSAVNRSVRAAAAAAVGAIQRARGATAGAAALPVLRTLAQDSAAVDLQTVWSPSLALLLTALYEPQLPPLLALYRELEGRQPGLRPCLY</sequence>
<organism evidence="1 2">
    <name type="scientific">Chrysodeixis includens</name>
    <name type="common">Soybean looper</name>
    <name type="synonym">Pseudoplusia includens</name>
    <dbReference type="NCBI Taxonomy" id="689277"/>
    <lineage>
        <taxon>Eukaryota</taxon>
        <taxon>Metazoa</taxon>
        <taxon>Ecdysozoa</taxon>
        <taxon>Arthropoda</taxon>
        <taxon>Hexapoda</taxon>
        <taxon>Insecta</taxon>
        <taxon>Pterygota</taxon>
        <taxon>Neoptera</taxon>
        <taxon>Endopterygota</taxon>
        <taxon>Lepidoptera</taxon>
        <taxon>Glossata</taxon>
        <taxon>Ditrysia</taxon>
        <taxon>Noctuoidea</taxon>
        <taxon>Noctuidae</taxon>
        <taxon>Plusiinae</taxon>
        <taxon>Chrysodeixis</taxon>
    </lineage>
</organism>
<dbReference type="InterPro" id="IPR016024">
    <property type="entry name" value="ARM-type_fold"/>
</dbReference>
<evidence type="ECO:0000313" key="1">
    <source>
        <dbReference type="EMBL" id="CAD0204758.1"/>
    </source>
</evidence>
<dbReference type="GO" id="GO:0016020">
    <property type="term" value="C:membrane"/>
    <property type="evidence" value="ECO:0007669"/>
    <property type="project" value="TreeGrafter"/>
</dbReference>
<evidence type="ECO:0000313" key="2">
    <source>
        <dbReference type="Proteomes" id="UP001154114"/>
    </source>
</evidence>
<dbReference type="Proteomes" id="UP001154114">
    <property type="component" value="Chromosome 22"/>
</dbReference>
<dbReference type="GO" id="GO:0006897">
    <property type="term" value="P:endocytosis"/>
    <property type="evidence" value="ECO:0007669"/>
    <property type="project" value="TreeGrafter"/>
</dbReference>
<proteinExistence type="predicted"/>
<gene>
    <name evidence="1" type="ORF">CINC_LOCUS7063</name>
</gene>
<dbReference type="GO" id="GO:0005794">
    <property type="term" value="C:Golgi apparatus"/>
    <property type="evidence" value="ECO:0007669"/>
    <property type="project" value="TreeGrafter"/>
</dbReference>
<dbReference type="GO" id="GO:0005829">
    <property type="term" value="C:cytosol"/>
    <property type="evidence" value="ECO:0007669"/>
    <property type="project" value="GOC"/>
</dbReference>
<keyword evidence="2" id="KW-1185">Reference proteome</keyword>
<dbReference type="OrthoDB" id="7470481at2759"/>
<dbReference type="AlphaFoldDB" id="A0A9N8L413"/>
<dbReference type="GO" id="GO:0008104">
    <property type="term" value="P:intracellular protein localization"/>
    <property type="evidence" value="ECO:0007669"/>
    <property type="project" value="TreeGrafter"/>
</dbReference>
<dbReference type="PANTHER" id="PTHR21663:SF0">
    <property type="entry name" value="HEAT REPEAT-CONTAINING PROTEIN 5B"/>
    <property type="match status" value="1"/>
</dbReference>
<dbReference type="InterPro" id="IPR011989">
    <property type="entry name" value="ARM-like"/>
</dbReference>
<dbReference type="InterPro" id="IPR040108">
    <property type="entry name" value="Laa1/Sip1/HEATR5"/>
</dbReference>
<dbReference type="SUPFAM" id="SSF48371">
    <property type="entry name" value="ARM repeat"/>
    <property type="match status" value="1"/>
</dbReference>
<dbReference type="EMBL" id="LR824025">
    <property type="protein sequence ID" value="CAD0204758.1"/>
    <property type="molecule type" value="Genomic_DNA"/>
</dbReference>
<dbReference type="GO" id="GO:0042147">
    <property type="term" value="P:retrograde transport, endosome to Golgi"/>
    <property type="evidence" value="ECO:0007669"/>
    <property type="project" value="TreeGrafter"/>
</dbReference>
<dbReference type="GO" id="GO:0030139">
    <property type="term" value="C:endocytic vesicle"/>
    <property type="evidence" value="ECO:0007669"/>
    <property type="project" value="TreeGrafter"/>
</dbReference>
<name>A0A9N8L413_CHRIL</name>
<accession>A0A9N8L413</accession>